<name>A0A382WMS1_9ZZZZ</name>
<dbReference type="AlphaFoldDB" id="A0A382WMS1"/>
<feature type="non-terminal residue" evidence="1">
    <location>
        <position position="1"/>
    </location>
</feature>
<dbReference type="EMBL" id="UINC01161092">
    <property type="protein sequence ID" value="SVD60082.1"/>
    <property type="molecule type" value="Genomic_DNA"/>
</dbReference>
<gene>
    <name evidence="1" type="ORF">METZ01_LOCUS412936</name>
</gene>
<evidence type="ECO:0000313" key="1">
    <source>
        <dbReference type="EMBL" id="SVD60082.1"/>
    </source>
</evidence>
<protein>
    <submittedName>
        <fullName evidence="1">Uncharacterized protein</fullName>
    </submittedName>
</protein>
<organism evidence="1">
    <name type="scientific">marine metagenome</name>
    <dbReference type="NCBI Taxonomy" id="408172"/>
    <lineage>
        <taxon>unclassified sequences</taxon>
        <taxon>metagenomes</taxon>
        <taxon>ecological metagenomes</taxon>
    </lineage>
</organism>
<proteinExistence type="predicted"/>
<reference evidence="1" key="1">
    <citation type="submission" date="2018-05" db="EMBL/GenBank/DDBJ databases">
        <authorList>
            <person name="Lanie J.A."/>
            <person name="Ng W.-L."/>
            <person name="Kazmierczak K.M."/>
            <person name="Andrzejewski T.M."/>
            <person name="Davidsen T.M."/>
            <person name="Wayne K.J."/>
            <person name="Tettelin H."/>
            <person name="Glass J.I."/>
            <person name="Rusch D."/>
            <person name="Podicherti R."/>
            <person name="Tsui H.-C.T."/>
            <person name="Winkler M.E."/>
        </authorList>
    </citation>
    <scope>NUCLEOTIDE SEQUENCE</scope>
</reference>
<accession>A0A382WMS1</accession>
<sequence length="85" mass="9597">VFRRFVFFEKLFKLHRKPITYCGWNPVDAVAFAQRVSQIVPVVYGWLVGTPLIHPHQLPTTIGNHSSVTALRGLHTTPIGFSITL</sequence>